<keyword evidence="1 3" id="KW-0238">DNA-binding</keyword>
<accession>A0A372G803</accession>
<dbReference type="AlphaFoldDB" id="A0A372G803"/>
<keyword evidence="2" id="KW-0233">DNA recombination</keyword>
<comment type="caution">
    <text evidence="6">The sequence shown here is derived from an EMBL/GenBank/DDBJ whole genome shotgun (WGS) entry which is preliminary data.</text>
</comment>
<dbReference type="InterPro" id="IPR011010">
    <property type="entry name" value="DNA_brk_join_enz"/>
</dbReference>
<feature type="domain" description="Core-binding (CB)" evidence="5">
    <location>
        <begin position="57"/>
        <end position="151"/>
    </location>
</feature>
<dbReference type="SUPFAM" id="SSF56349">
    <property type="entry name" value="DNA breaking-rejoining enzymes"/>
    <property type="match status" value="1"/>
</dbReference>
<organism evidence="6 7">
    <name type="scientific">Actinomadura spongiicola</name>
    <dbReference type="NCBI Taxonomy" id="2303421"/>
    <lineage>
        <taxon>Bacteria</taxon>
        <taxon>Bacillati</taxon>
        <taxon>Actinomycetota</taxon>
        <taxon>Actinomycetes</taxon>
        <taxon>Streptosporangiales</taxon>
        <taxon>Thermomonosporaceae</taxon>
        <taxon>Actinomadura</taxon>
    </lineage>
</organism>
<evidence type="ECO:0000313" key="6">
    <source>
        <dbReference type="EMBL" id="RFS81223.1"/>
    </source>
</evidence>
<sequence>MWRATGGGPVDRHGPPPPDPETKKRRQKTHTFDRKTDAKNALKAIQFKVTEGTYVAPSKTTVTEILDSYLKGATRGKRRNTKRNYEHALRCVREQLGARVAQTVSKDDVEDLVDFTLTSGRKRGGKPGTWLSGRSVNLTLGRLRAAFELAVREGKLVRNVVALVDNVSYQQRERETWTQAEVRAFLGTIEGTRLEVAWRLSLYGLRRGEVLGLRWQDVNLKER</sequence>
<proteinExistence type="predicted"/>
<gene>
    <name evidence="6" type="ORF">D0T12_33160</name>
</gene>
<dbReference type="InterPro" id="IPR010998">
    <property type="entry name" value="Integrase_recombinase_N"/>
</dbReference>
<dbReference type="RefSeq" id="WP_117404820.1">
    <property type="nucleotide sequence ID" value="NZ_QVNQ01000015.1"/>
</dbReference>
<name>A0A372G803_9ACTN</name>
<evidence type="ECO:0000256" key="4">
    <source>
        <dbReference type="SAM" id="MobiDB-lite"/>
    </source>
</evidence>
<evidence type="ECO:0000259" key="5">
    <source>
        <dbReference type="PROSITE" id="PS51900"/>
    </source>
</evidence>
<evidence type="ECO:0000256" key="2">
    <source>
        <dbReference type="ARBA" id="ARBA00023172"/>
    </source>
</evidence>
<dbReference type="GO" id="GO:0006310">
    <property type="term" value="P:DNA recombination"/>
    <property type="evidence" value="ECO:0007669"/>
    <property type="project" value="UniProtKB-KW"/>
</dbReference>
<reference evidence="6 7" key="1">
    <citation type="submission" date="2018-08" db="EMBL/GenBank/DDBJ databases">
        <title>Actinomadura spongicola sp. nov., isolated from marine sponge Leucetta chagosensis.</title>
        <authorList>
            <person name="Li L."/>
            <person name="Lin H.W."/>
        </authorList>
    </citation>
    <scope>NUCLEOTIDE SEQUENCE [LARGE SCALE GENOMIC DNA]</scope>
    <source>
        <strain evidence="6 7">LHW52907</strain>
    </source>
</reference>
<feature type="region of interest" description="Disordered" evidence="4">
    <location>
        <begin position="1"/>
        <end position="33"/>
    </location>
</feature>
<dbReference type="InterPro" id="IPR044068">
    <property type="entry name" value="CB"/>
</dbReference>
<dbReference type="GO" id="GO:0003677">
    <property type="term" value="F:DNA binding"/>
    <property type="evidence" value="ECO:0007669"/>
    <property type="project" value="UniProtKB-UniRule"/>
</dbReference>
<dbReference type="GO" id="GO:0015074">
    <property type="term" value="P:DNA integration"/>
    <property type="evidence" value="ECO:0007669"/>
    <property type="project" value="InterPro"/>
</dbReference>
<dbReference type="PROSITE" id="PS51900">
    <property type="entry name" value="CB"/>
    <property type="match status" value="1"/>
</dbReference>
<evidence type="ECO:0000256" key="3">
    <source>
        <dbReference type="PROSITE-ProRule" id="PRU01248"/>
    </source>
</evidence>
<evidence type="ECO:0000256" key="1">
    <source>
        <dbReference type="ARBA" id="ARBA00023125"/>
    </source>
</evidence>
<dbReference type="Gene3D" id="1.10.443.10">
    <property type="entry name" value="Intergrase catalytic core"/>
    <property type="match status" value="1"/>
</dbReference>
<protein>
    <recommendedName>
        <fullName evidence="5">Core-binding (CB) domain-containing protein</fullName>
    </recommendedName>
</protein>
<keyword evidence="7" id="KW-1185">Reference proteome</keyword>
<dbReference type="Gene3D" id="1.10.150.130">
    <property type="match status" value="1"/>
</dbReference>
<evidence type="ECO:0000313" key="7">
    <source>
        <dbReference type="Proteomes" id="UP000262882"/>
    </source>
</evidence>
<dbReference type="EMBL" id="QVNQ01000015">
    <property type="protein sequence ID" value="RFS81223.1"/>
    <property type="molecule type" value="Genomic_DNA"/>
</dbReference>
<dbReference type="InterPro" id="IPR013762">
    <property type="entry name" value="Integrase-like_cat_sf"/>
</dbReference>
<dbReference type="OrthoDB" id="3175606at2"/>
<dbReference type="Proteomes" id="UP000262882">
    <property type="component" value="Unassembled WGS sequence"/>
</dbReference>